<dbReference type="SUPFAM" id="SSF51971">
    <property type="entry name" value="Nucleotide-binding domain"/>
    <property type="match status" value="1"/>
</dbReference>
<dbReference type="Pfam" id="PF03275">
    <property type="entry name" value="GLF"/>
    <property type="match status" value="1"/>
</dbReference>
<sequence>MRKIGIVGAGFSGAVIAHRLATHGYQVQVFDNRAHVAGNCHSERDPETGVMVHTYGPHIFHTSNEKVWRFVNEFDEFMPFVNRVKAIAKGRVYTLPINLLTINQFFGKTFSPDEAQRFIGSIGDQSILEPCNFEEQALRFVGRDLYEAFFKGYTKKQWGLEPSKLTANILKRLPVRFNYDDNYYNSTFQGMPKHGYTFIVEKLLDHANIRLQLNVKFDRTLAAGFDHIFYSGPIDGWFDYGEGRLGYRTLDFEASRHDGDYQGNAVINYCDVDVPWTRISEHKHFAPWEQHERTLIFKEHSRFCGENDVPYYPIRLADEKSLLARYVELARREHNISFVGRLGTYRYLDMHVTIQEALETADRFFVAQQRGEPMPAFVVEPLQ</sequence>
<keyword evidence="4" id="KW-0274">FAD</keyword>
<dbReference type="PANTHER" id="PTHR21197">
    <property type="entry name" value="UDP-GALACTOPYRANOSE MUTASE"/>
    <property type="match status" value="1"/>
</dbReference>
<dbReference type="NCBIfam" id="TIGR00031">
    <property type="entry name" value="UDP-GALP_mutase"/>
    <property type="match status" value="1"/>
</dbReference>
<keyword evidence="3" id="KW-0285">Flavoprotein</keyword>
<evidence type="ECO:0000256" key="1">
    <source>
        <dbReference type="ARBA" id="ARBA00001974"/>
    </source>
</evidence>
<feature type="domain" description="UDP-galactopyranose mutase C-terminal" evidence="6">
    <location>
        <begin position="148"/>
        <end position="347"/>
    </location>
</feature>
<organism evidence="7">
    <name type="scientific">Mycetohabitans rhizoxinica</name>
    <dbReference type="NCBI Taxonomy" id="412963"/>
    <lineage>
        <taxon>Bacteria</taxon>
        <taxon>Pseudomonadati</taxon>
        <taxon>Pseudomonadota</taxon>
        <taxon>Betaproteobacteria</taxon>
        <taxon>Burkholderiales</taxon>
        <taxon>Burkholderiaceae</taxon>
        <taxon>Mycetohabitans</taxon>
    </lineage>
</organism>
<dbReference type="InterPro" id="IPR015899">
    <property type="entry name" value="UDP-GalPyranose_mutase_C"/>
</dbReference>
<accession>E0WFD2</accession>
<reference evidence="7" key="1">
    <citation type="journal article" date="2010" name="Angew. Chem. Int. Ed.">
        <title>An Unusual Galactofuranose Lipopolysaccharide That Ensures the Intra-cellular Survival of Toxin-Producing Bacteria in Their Fungal Host.</title>
        <authorList>
            <person name="Leone M.R."/>
            <person name="Lackner G."/>
            <person name="Silipo A."/>
            <person name="Lanzetta R."/>
            <person name="Molinaro A."/>
            <person name="Hertweck C."/>
        </authorList>
    </citation>
    <scope>NUCLEOTIDE SEQUENCE</scope>
    <source>
        <strain evidence="7">HKI-0454</strain>
    </source>
</reference>
<comment type="similarity">
    <text evidence="2">Belongs to the UDP-galactopyranose/dTDP-fucopyranose mutase family.</text>
</comment>
<evidence type="ECO:0000313" key="7">
    <source>
        <dbReference type="EMBL" id="CBK52858.1"/>
    </source>
</evidence>
<dbReference type="EMBL" id="FN688735">
    <property type="protein sequence ID" value="CBK52858.1"/>
    <property type="molecule type" value="Genomic_DNA"/>
</dbReference>
<dbReference type="AlphaFoldDB" id="E0WFD2"/>
<dbReference type="GO" id="GO:0050660">
    <property type="term" value="F:flavin adenine dinucleotide binding"/>
    <property type="evidence" value="ECO:0007669"/>
    <property type="project" value="TreeGrafter"/>
</dbReference>
<dbReference type="SUPFAM" id="SSF54373">
    <property type="entry name" value="FAD-linked reductases, C-terminal domain"/>
    <property type="match status" value="1"/>
</dbReference>
<dbReference type="EC" id="5.4.99.9" evidence="7"/>
<evidence type="ECO:0000256" key="4">
    <source>
        <dbReference type="ARBA" id="ARBA00022827"/>
    </source>
</evidence>
<protein>
    <submittedName>
        <fullName evidence="7">UDP-galactopyranose mutase</fullName>
        <ecNumber evidence="7">5.4.99.9</ecNumber>
    </submittedName>
</protein>
<proteinExistence type="inferred from homology"/>
<evidence type="ECO:0000259" key="6">
    <source>
        <dbReference type="Pfam" id="PF03275"/>
    </source>
</evidence>
<dbReference type="OMA" id="INVHKYG"/>
<dbReference type="Gene3D" id="3.40.50.720">
    <property type="entry name" value="NAD(P)-binding Rossmann-like Domain"/>
    <property type="match status" value="3"/>
</dbReference>
<evidence type="ECO:0000256" key="2">
    <source>
        <dbReference type="ARBA" id="ARBA00009321"/>
    </source>
</evidence>
<dbReference type="GO" id="GO:0005829">
    <property type="term" value="C:cytosol"/>
    <property type="evidence" value="ECO:0007669"/>
    <property type="project" value="TreeGrafter"/>
</dbReference>
<evidence type="ECO:0000256" key="3">
    <source>
        <dbReference type="ARBA" id="ARBA00022630"/>
    </source>
</evidence>
<dbReference type="GO" id="GO:0008767">
    <property type="term" value="F:UDP-galactopyranose mutase activity"/>
    <property type="evidence" value="ECO:0007669"/>
    <property type="project" value="UniProtKB-EC"/>
</dbReference>
<gene>
    <name evidence="7" type="primary">glf</name>
</gene>
<name>E0WFD2_9BURK</name>
<dbReference type="PANTHER" id="PTHR21197:SF0">
    <property type="entry name" value="UDP-GALACTOPYRANOSE MUTASE"/>
    <property type="match status" value="1"/>
</dbReference>
<keyword evidence="5 7" id="KW-0413">Isomerase</keyword>
<dbReference type="Pfam" id="PF13450">
    <property type="entry name" value="NAD_binding_8"/>
    <property type="match status" value="1"/>
</dbReference>
<comment type="cofactor">
    <cofactor evidence="1">
        <name>FAD</name>
        <dbReference type="ChEBI" id="CHEBI:57692"/>
    </cofactor>
</comment>
<evidence type="ECO:0000256" key="5">
    <source>
        <dbReference type="ARBA" id="ARBA00023235"/>
    </source>
</evidence>
<dbReference type="InterPro" id="IPR004379">
    <property type="entry name" value="UDP-GALP_mutase"/>
</dbReference>